<feature type="transmembrane region" description="Helical" evidence="1">
    <location>
        <begin position="51"/>
        <end position="71"/>
    </location>
</feature>
<reference evidence="2 3" key="1">
    <citation type="journal article" date="2021" name="Elife">
        <title>Chloroplast acquisition without the gene transfer in kleptoplastic sea slugs, Plakobranchus ocellatus.</title>
        <authorList>
            <person name="Maeda T."/>
            <person name="Takahashi S."/>
            <person name="Yoshida T."/>
            <person name="Shimamura S."/>
            <person name="Takaki Y."/>
            <person name="Nagai Y."/>
            <person name="Toyoda A."/>
            <person name="Suzuki Y."/>
            <person name="Arimoto A."/>
            <person name="Ishii H."/>
            <person name="Satoh N."/>
            <person name="Nishiyama T."/>
            <person name="Hasebe M."/>
            <person name="Maruyama T."/>
            <person name="Minagawa J."/>
            <person name="Obokata J."/>
            <person name="Shigenobu S."/>
        </authorList>
    </citation>
    <scope>NUCLEOTIDE SEQUENCE [LARGE SCALE GENOMIC DNA]</scope>
</reference>
<keyword evidence="2" id="KW-0808">Transferase</keyword>
<comment type="caution">
    <text evidence="2">The sequence shown here is derived from an EMBL/GenBank/DDBJ whole genome shotgun (WGS) entry which is preliminary data.</text>
</comment>
<keyword evidence="1" id="KW-1133">Transmembrane helix</keyword>
<protein>
    <submittedName>
        <fullName evidence="2">Glycerol kinase</fullName>
    </submittedName>
</protein>
<organism evidence="2 3">
    <name type="scientific">Plakobranchus ocellatus</name>
    <dbReference type="NCBI Taxonomy" id="259542"/>
    <lineage>
        <taxon>Eukaryota</taxon>
        <taxon>Metazoa</taxon>
        <taxon>Spiralia</taxon>
        <taxon>Lophotrochozoa</taxon>
        <taxon>Mollusca</taxon>
        <taxon>Gastropoda</taxon>
        <taxon>Heterobranchia</taxon>
        <taxon>Euthyneura</taxon>
        <taxon>Panpulmonata</taxon>
        <taxon>Sacoglossa</taxon>
        <taxon>Placobranchoidea</taxon>
        <taxon>Plakobranchidae</taxon>
        <taxon>Plakobranchus</taxon>
    </lineage>
</organism>
<dbReference type="Gene3D" id="3.30.420.40">
    <property type="match status" value="1"/>
</dbReference>
<keyword evidence="3" id="KW-1185">Reference proteome</keyword>
<dbReference type="EMBL" id="BLXT01002992">
    <property type="protein sequence ID" value="GFN99364.1"/>
    <property type="molecule type" value="Genomic_DNA"/>
</dbReference>
<keyword evidence="2" id="KW-0418">Kinase</keyword>
<dbReference type="Proteomes" id="UP000735302">
    <property type="component" value="Unassembled WGS sequence"/>
</dbReference>
<dbReference type="AlphaFoldDB" id="A0AAV3ZU64"/>
<sequence>MPVATDVFHPTINTQEREERLAKWKMAVERSMHWETAGRHLRVPMGLWDTLALGLYAFGSFGMVLLAGLVAGDGIG</sequence>
<evidence type="ECO:0000313" key="3">
    <source>
        <dbReference type="Proteomes" id="UP000735302"/>
    </source>
</evidence>
<proteinExistence type="predicted"/>
<keyword evidence="1" id="KW-0812">Transmembrane</keyword>
<gene>
    <name evidence="2" type="ORF">PoB_002587000</name>
</gene>
<keyword evidence="1" id="KW-0472">Membrane</keyword>
<evidence type="ECO:0000256" key="1">
    <source>
        <dbReference type="SAM" id="Phobius"/>
    </source>
</evidence>
<accession>A0AAV3ZU64</accession>
<dbReference type="GO" id="GO:0016301">
    <property type="term" value="F:kinase activity"/>
    <property type="evidence" value="ECO:0007669"/>
    <property type="project" value="UniProtKB-KW"/>
</dbReference>
<evidence type="ECO:0000313" key="2">
    <source>
        <dbReference type="EMBL" id="GFN99364.1"/>
    </source>
</evidence>
<name>A0AAV3ZU64_9GAST</name>